<accession>A0ABT6HPE3</accession>
<feature type="region of interest" description="Disordered" evidence="1">
    <location>
        <begin position="159"/>
        <end position="209"/>
    </location>
</feature>
<sequence length="209" mass="22186">MEPIRSPTAVRPTLCDQLVSCACSFRCKSVCCFHIASRPAGCRDRALRGGACRVVAPGAGRAGVRPAERAQIILACADGASSSQVAVALGVNVATVRKWRSRFAAGRLAGLADEPRPGRRKAELVLTEAERVQLTRWAKRARTAQFLALRAKIVLRRATPHAARAAPTPSRAAVEGNEPDPSPLAPEESGSLIPPRDHAPSSHQSSCET</sequence>
<dbReference type="EMBL" id="JARWBG010000019">
    <property type="protein sequence ID" value="MDH2390592.1"/>
    <property type="molecule type" value="Genomic_DNA"/>
</dbReference>
<gene>
    <name evidence="2" type="ORF">QCN29_17695</name>
</gene>
<organism evidence="2 3">
    <name type="scientific">Streptomyces chengmaiensis</name>
    <dbReference type="NCBI Taxonomy" id="3040919"/>
    <lineage>
        <taxon>Bacteria</taxon>
        <taxon>Bacillati</taxon>
        <taxon>Actinomycetota</taxon>
        <taxon>Actinomycetes</taxon>
        <taxon>Kitasatosporales</taxon>
        <taxon>Streptomycetaceae</taxon>
        <taxon>Streptomyces</taxon>
    </lineage>
</organism>
<feature type="compositionally biased region" description="Low complexity" evidence="1">
    <location>
        <begin position="160"/>
        <end position="173"/>
    </location>
</feature>
<dbReference type="Pfam" id="PF13551">
    <property type="entry name" value="HTH_29"/>
    <property type="match status" value="1"/>
</dbReference>
<evidence type="ECO:0000313" key="3">
    <source>
        <dbReference type="Proteomes" id="UP001223144"/>
    </source>
</evidence>
<dbReference type="RefSeq" id="WP_279929168.1">
    <property type="nucleotide sequence ID" value="NZ_JARWBG010000019.1"/>
</dbReference>
<protein>
    <submittedName>
        <fullName evidence="2">Helix-turn-helix domain-containing protein</fullName>
    </submittedName>
</protein>
<evidence type="ECO:0000256" key="1">
    <source>
        <dbReference type="SAM" id="MobiDB-lite"/>
    </source>
</evidence>
<comment type="caution">
    <text evidence="2">The sequence shown here is derived from an EMBL/GenBank/DDBJ whole genome shotgun (WGS) entry which is preliminary data.</text>
</comment>
<keyword evidence="3" id="KW-1185">Reference proteome</keyword>
<name>A0ABT6HPE3_9ACTN</name>
<dbReference type="Proteomes" id="UP001223144">
    <property type="component" value="Unassembled WGS sequence"/>
</dbReference>
<evidence type="ECO:0000313" key="2">
    <source>
        <dbReference type="EMBL" id="MDH2390592.1"/>
    </source>
</evidence>
<reference evidence="2 3" key="1">
    <citation type="submission" date="2023-04" db="EMBL/GenBank/DDBJ databases">
        <title>Streptomyces chengmaiensis sp. nov. isolated from the stem of mangrove plant in Hainan.</title>
        <authorList>
            <person name="Huang X."/>
            <person name="Zhou S."/>
            <person name="Chu X."/>
            <person name="Xie Y."/>
            <person name="Lin Y."/>
        </authorList>
    </citation>
    <scope>NUCLEOTIDE SEQUENCE [LARGE SCALE GENOMIC DNA]</scope>
    <source>
        <strain evidence="2 3">HNM0663</strain>
    </source>
</reference>
<dbReference type="SUPFAM" id="SSF46689">
    <property type="entry name" value="Homeodomain-like"/>
    <property type="match status" value="1"/>
</dbReference>
<dbReference type="InterPro" id="IPR009057">
    <property type="entry name" value="Homeodomain-like_sf"/>
</dbReference>
<proteinExistence type="predicted"/>